<evidence type="ECO:0000313" key="4">
    <source>
        <dbReference type="Proteomes" id="UP001165121"/>
    </source>
</evidence>
<evidence type="ECO:0000313" key="3">
    <source>
        <dbReference type="EMBL" id="GMF28324.1"/>
    </source>
</evidence>
<feature type="transmembrane region" description="Helical" evidence="2">
    <location>
        <begin position="1028"/>
        <end position="1047"/>
    </location>
</feature>
<feature type="transmembrane region" description="Helical" evidence="2">
    <location>
        <begin position="503"/>
        <end position="528"/>
    </location>
</feature>
<comment type="caution">
    <text evidence="3">The sequence shown here is derived from an EMBL/GenBank/DDBJ whole genome shotgun (WGS) entry which is preliminary data.</text>
</comment>
<keyword evidence="2" id="KW-0812">Transmembrane</keyword>
<feature type="transmembrane region" description="Helical" evidence="2">
    <location>
        <begin position="973"/>
        <end position="995"/>
    </location>
</feature>
<feature type="transmembrane region" description="Helical" evidence="2">
    <location>
        <begin position="155"/>
        <end position="175"/>
    </location>
</feature>
<feature type="transmembrane region" description="Helical" evidence="2">
    <location>
        <begin position="280"/>
        <end position="299"/>
    </location>
</feature>
<feature type="transmembrane region" description="Helical" evidence="2">
    <location>
        <begin position="622"/>
        <end position="640"/>
    </location>
</feature>
<feature type="transmembrane region" description="Helical" evidence="2">
    <location>
        <begin position="257"/>
        <end position="274"/>
    </location>
</feature>
<organism evidence="3 4">
    <name type="scientific">Phytophthora fragariaefolia</name>
    <dbReference type="NCBI Taxonomy" id="1490495"/>
    <lineage>
        <taxon>Eukaryota</taxon>
        <taxon>Sar</taxon>
        <taxon>Stramenopiles</taxon>
        <taxon>Oomycota</taxon>
        <taxon>Peronosporomycetes</taxon>
        <taxon>Peronosporales</taxon>
        <taxon>Peronosporaceae</taxon>
        <taxon>Phytophthora</taxon>
    </lineage>
</organism>
<keyword evidence="4" id="KW-1185">Reference proteome</keyword>
<sequence>MVQNINYLHVPTNWWEREEQQNGLVPSELGVFEFLVLCFEQVAVAGAVINCFQAVDFDGGDAPLSLPVVMDHVPQVLMVIVSLSLFIVWGTRLIQWGLRAAMLDCSCPMKFTTRRRYLPPIIALLKVFFLMYVTLTLNSSEGLEWKQESSALCSALILVMCELVEAIAIAHTWVLSRVRGEVIYDWGIQEAGGKMTAKQLVLTFFDRWKDCGMVSSFLNQSEMILLLCEVPSMVWASWTCCQRGSTPERLSYQLHRYVTVMTIVMGMNVVEVSLILDNDIAGAVVFLVADVVLTGLRLYEGRHEHRERRRAAKARRLTLTPTNGGGDTSNINIFPSPTAFRAQTDQRVENGGATCPTPGVCQEVNCNPHRMQPERSDSVVKQCLELKRLGVWKKTVFQSVPRKEWVYAFLDCAYSVLVVLNVYETTDGAETQIMPNLLGPRTNSTDEDQLIDEVDKSTVYLAIGFSSVLGLSLLARWYVLYSSKRTEDIAWAAQRSNVVGPNFFAIGVVATKFALLPVSIYIFAIVLVQAKQYTPKRGVNALVANLICAIAAARAVDSLGRAVHGLERSAVGLPGADAIKGSRNEKASIALQVFWDRFNDFLAPLSIVHLVISTTEISKNFIVVYFLLVVCILHAMIAYVDAIDITGATYIAERLGYLVAVTFLVRNSAKYVERKGIDLLAPVLLVAMEFTLLMVALGSIWAAYRQAQRARRKMEKEDTNVLPAGRAMTRSVPMLASTSSDWSVLSSNIPGGTLGCGQFWLEVIGGKINMILHSTRVKPHVQPQEKSQESSTTAAICGHLARIWRRSHIERRSEYSIERLLALRDYCRRTSLSRATIICILAPAPAMLMTLLIDCVPLRPPGEGWQANYAFWMRWILSTATVTLGAVVQLQEQIPSGAISNGGAIVIALGTATTDTLIAVIVAAEWRFPIPFGYVVMVGPYVFLGWVFTILVIGYRQLVESLVLRQQLKAQVIILTTKGAVAMAYPIFTTIFYHLSGYQQAVFVVVMPVFKKMTKYIIANATESNHEYVGPAVVFSVDVFNVFYVAICMQMSKTMLTTVFIIMLDSLYVVVALHDIF</sequence>
<dbReference type="Proteomes" id="UP001165121">
    <property type="component" value="Unassembled WGS sequence"/>
</dbReference>
<feature type="transmembrane region" description="Helical" evidence="2">
    <location>
        <begin position="902"/>
        <end position="924"/>
    </location>
</feature>
<keyword evidence="2" id="KW-1133">Transmembrane helix</keyword>
<feature type="transmembrane region" description="Helical" evidence="2">
    <location>
        <begin position="872"/>
        <end position="890"/>
    </location>
</feature>
<accession>A0A9W6U8Z9</accession>
<feature type="transmembrane region" description="Helical" evidence="2">
    <location>
        <begin position="117"/>
        <end position="135"/>
    </location>
</feature>
<reference evidence="3" key="1">
    <citation type="submission" date="2023-04" db="EMBL/GenBank/DDBJ databases">
        <title>Phytophthora fragariaefolia NBRC 109709.</title>
        <authorList>
            <person name="Ichikawa N."/>
            <person name="Sato H."/>
            <person name="Tonouchi N."/>
        </authorList>
    </citation>
    <scope>NUCLEOTIDE SEQUENCE</scope>
    <source>
        <strain evidence="3">NBRC 109709</strain>
    </source>
</reference>
<dbReference type="AlphaFoldDB" id="A0A9W6U8Z9"/>
<evidence type="ECO:0000256" key="1">
    <source>
        <dbReference type="SAM" id="MobiDB-lite"/>
    </source>
</evidence>
<name>A0A9W6U8Z9_9STRA</name>
<feature type="transmembrane region" description="Helical" evidence="2">
    <location>
        <begin position="930"/>
        <end position="953"/>
    </location>
</feature>
<feature type="transmembrane region" description="Helical" evidence="2">
    <location>
        <begin position="76"/>
        <end position="96"/>
    </location>
</feature>
<feature type="transmembrane region" description="Helical" evidence="2">
    <location>
        <begin position="1054"/>
        <end position="1074"/>
    </location>
</feature>
<keyword evidence="2" id="KW-0472">Membrane</keyword>
<feature type="transmembrane region" description="Helical" evidence="2">
    <location>
        <begin position="832"/>
        <end position="852"/>
    </location>
</feature>
<feature type="region of interest" description="Disordered" evidence="1">
    <location>
        <begin position="310"/>
        <end position="332"/>
    </location>
</feature>
<feature type="transmembrane region" description="Helical" evidence="2">
    <location>
        <begin position="459"/>
        <end position="479"/>
    </location>
</feature>
<proteinExistence type="predicted"/>
<feature type="transmembrane region" description="Helical" evidence="2">
    <location>
        <begin position="679"/>
        <end position="704"/>
    </location>
</feature>
<evidence type="ECO:0000256" key="2">
    <source>
        <dbReference type="SAM" id="Phobius"/>
    </source>
</evidence>
<dbReference type="EMBL" id="BSXT01000474">
    <property type="protein sequence ID" value="GMF28324.1"/>
    <property type="molecule type" value="Genomic_DNA"/>
</dbReference>
<dbReference type="OrthoDB" id="116126at2759"/>
<protein>
    <submittedName>
        <fullName evidence="3">Unnamed protein product</fullName>
    </submittedName>
</protein>
<gene>
    <name evidence="3" type="ORF">Pfra01_000583300</name>
</gene>